<dbReference type="AlphaFoldDB" id="A0A8J7MDN0"/>
<dbReference type="Proteomes" id="UP000624703">
    <property type="component" value="Unassembled WGS sequence"/>
</dbReference>
<protein>
    <submittedName>
        <fullName evidence="2">PEP-CTERM sorting domain-containing protein</fullName>
    </submittedName>
</protein>
<dbReference type="EMBL" id="JAENIM010000032">
    <property type="protein sequence ID" value="MBK1790741.1"/>
    <property type="molecule type" value="Genomic_DNA"/>
</dbReference>
<evidence type="ECO:0000313" key="2">
    <source>
        <dbReference type="EMBL" id="MBK1790741.1"/>
    </source>
</evidence>
<keyword evidence="3" id="KW-1185">Reference proteome</keyword>
<dbReference type="NCBIfam" id="TIGR02595">
    <property type="entry name" value="PEP_CTERM"/>
    <property type="match status" value="1"/>
</dbReference>
<gene>
    <name evidence="2" type="ORF">JIN82_06190</name>
</gene>
<evidence type="ECO:0000313" key="3">
    <source>
        <dbReference type="Proteomes" id="UP000624703"/>
    </source>
</evidence>
<accession>A0A8J7MDN0</accession>
<proteinExistence type="predicted"/>
<sequence length="350" mass="37145">MALSHAALVIGSEDEQRNWLSWIQNGGGWTDSETGEDATWEDGNDAIFYIDKNGGVNVNQDIVVNSITRLNTLAGEGGMFRILGKNNSATNTSITINSFIQGDPNDPKQDMSFGRNLDVYGDFEVRNISHLNLEGGDDNNRGATIYGTITMTSSTTGVRLQGADLSNATLRMTGQALDVQKDTSINHLSGSGRFFSGGSTENTLTVQNLTIGANADGSGGLGSFVQTSTGALNVIFGGGDVRMTVELGTDLSDVFQIKGQLTLGGNLVINTLGTGDFKSGDSYTLFQADGGIVGDFDSITLPKLEDGLEWIIDRDSNSWTITVSDKIPEPTSLALLGLGAAAATLRRRRR</sequence>
<organism evidence="2 3">
    <name type="scientific">Persicirhabdus sediminis</name>
    <dbReference type="NCBI Taxonomy" id="454144"/>
    <lineage>
        <taxon>Bacteria</taxon>
        <taxon>Pseudomonadati</taxon>
        <taxon>Verrucomicrobiota</taxon>
        <taxon>Verrucomicrobiia</taxon>
        <taxon>Verrucomicrobiales</taxon>
        <taxon>Verrucomicrobiaceae</taxon>
        <taxon>Persicirhabdus</taxon>
    </lineage>
</organism>
<dbReference type="Pfam" id="PF07589">
    <property type="entry name" value="PEP-CTERM"/>
    <property type="match status" value="1"/>
</dbReference>
<comment type="caution">
    <text evidence="2">The sequence shown here is derived from an EMBL/GenBank/DDBJ whole genome shotgun (WGS) entry which is preliminary data.</text>
</comment>
<dbReference type="InterPro" id="IPR013424">
    <property type="entry name" value="Ice-binding_C"/>
</dbReference>
<reference evidence="2" key="1">
    <citation type="submission" date="2021-01" db="EMBL/GenBank/DDBJ databases">
        <title>Modified the classification status of verrucomicrobia.</title>
        <authorList>
            <person name="Feng X."/>
        </authorList>
    </citation>
    <scope>NUCLEOTIDE SEQUENCE</scope>
    <source>
        <strain evidence="2">_KCTC 22039</strain>
    </source>
</reference>
<evidence type="ECO:0000259" key="1">
    <source>
        <dbReference type="Pfam" id="PF07589"/>
    </source>
</evidence>
<name>A0A8J7MDN0_9BACT</name>
<feature type="domain" description="Ice-binding protein C-terminal" evidence="1">
    <location>
        <begin position="327"/>
        <end position="348"/>
    </location>
</feature>